<evidence type="ECO:0000313" key="3">
    <source>
        <dbReference type="Proteomes" id="UP001501772"/>
    </source>
</evidence>
<proteinExistence type="predicted"/>
<dbReference type="RefSeq" id="WP_344851553.1">
    <property type="nucleotide sequence ID" value="NZ_BAABBY010000005.1"/>
</dbReference>
<keyword evidence="3" id="KW-1185">Reference proteome</keyword>
<gene>
    <name evidence="2" type="ORF">GCM10022289_22550</name>
</gene>
<sequence length="215" mass="24507">MKNLIFLFFLTTQAIFAFAQNVTVGPSAKPLLKSVTKNPTEGSPYFNNRYANGKIKTVSQKEFNVKDLRYNLETQQLEYTENNNIYAIQDSVQSFTLVDSLGKSHTFNKSGADHTNNFYETVADGSVALLKQYTVKKEATEDWYTKKKANKMVQQSNYFTNKGGVVQKFTPSAKNVTTVLGDKKDEISTFIKNEQLDLKQEEDLIKVFNFYNKPN</sequence>
<feature type="chain" id="PRO_5046886790" evidence="1">
    <location>
        <begin position="20"/>
        <end position="215"/>
    </location>
</feature>
<organism evidence="2 3">
    <name type="scientific">Pedobacter jeongneungensis</name>
    <dbReference type="NCBI Taxonomy" id="947309"/>
    <lineage>
        <taxon>Bacteria</taxon>
        <taxon>Pseudomonadati</taxon>
        <taxon>Bacteroidota</taxon>
        <taxon>Sphingobacteriia</taxon>
        <taxon>Sphingobacteriales</taxon>
        <taxon>Sphingobacteriaceae</taxon>
        <taxon>Pedobacter</taxon>
    </lineage>
</organism>
<feature type="signal peptide" evidence="1">
    <location>
        <begin position="1"/>
        <end position="19"/>
    </location>
</feature>
<name>A0ABP8BDX6_9SPHI</name>
<evidence type="ECO:0000256" key="1">
    <source>
        <dbReference type="SAM" id="SignalP"/>
    </source>
</evidence>
<dbReference type="Proteomes" id="UP001501772">
    <property type="component" value="Unassembled WGS sequence"/>
</dbReference>
<keyword evidence="1" id="KW-0732">Signal</keyword>
<dbReference type="EMBL" id="BAABBY010000005">
    <property type="protein sequence ID" value="GAA4204510.1"/>
    <property type="molecule type" value="Genomic_DNA"/>
</dbReference>
<comment type="caution">
    <text evidence="2">The sequence shown here is derived from an EMBL/GenBank/DDBJ whole genome shotgun (WGS) entry which is preliminary data.</text>
</comment>
<evidence type="ECO:0000313" key="2">
    <source>
        <dbReference type="EMBL" id="GAA4204510.1"/>
    </source>
</evidence>
<protein>
    <submittedName>
        <fullName evidence="2">Uncharacterized protein</fullName>
    </submittedName>
</protein>
<reference evidence="3" key="1">
    <citation type="journal article" date="2019" name="Int. J. Syst. Evol. Microbiol.">
        <title>The Global Catalogue of Microorganisms (GCM) 10K type strain sequencing project: providing services to taxonomists for standard genome sequencing and annotation.</title>
        <authorList>
            <consortium name="The Broad Institute Genomics Platform"/>
            <consortium name="The Broad Institute Genome Sequencing Center for Infectious Disease"/>
            <person name="Wu L."/>
            <person name="Ma J."/>
        </authorList>
    </citation>
    <scope>NUCLEOTIDE SEQUENCE [LARGE SCALE GENOMIC DNA]</scope>
    <source>
        <strain evidence="3">JCM 17626</strain>
    </source>
</reference>
<accession>A0ABP8BDX6</accession>